<gene>
    <name evidence="11" type="ORF">MGYG_05159</name>
</gene>
<evidence type="ECO:0000256" key="8">
    <source>
        <dbReference type="ARBA" id="ARBA00023136"/>
    </source>
</evidence>
<comment type="subunit">
    <text evidence="9 10">F-type ATPases have 2 components, CF(1) - the catalytic core - and CF(0) - the membrane proton channel. In yeast, the dimeric form of ATP synthase consists of 17 polypeptides: alpha, beta, gamma, delta, epsilon, 4 (B), 5 (OSCP), 6 (A), 8, 9 (C), d, E (Tim11), f, g, h, i/j and k.</text>
</comment>
<evidence type="ECO:0000256" key="3">
    <source>
        <dbReference type="ARBA" id="ARBA00022547"/>
    </source>
</evidence>
<dbReference type="AlphaFoldDB" id="E4UYJ3"/>
<organism evidence="12">
    <name type="scientific">Arthroderma gypseum (strain ATCC MYA-4604 / CBS 118893)</name>
    <name type="common">Microsporum gypseum</name>
    <dbReference type="NCBI Taxonomy" id="535722"/>
    <lineage>
        <taxon>Eukaryota</taxon>
        <taxon>Fungi</taxon>
        <taxon>Dikarya</taxon>
        <taxon>Ascomycota</taxon>
        <taxon>Pezizomycotina</taxon>
        <taxon>Eurotiomycetes</taxon>
        <taxon>Eurotiomycetidae</taxon>
        <taxon>Onygenales</taxon>
        <taxon>Arthrodermataceae</taxon>
        <taxon>Nannizzia</taxon>
    </lineage>
</organism>
<dbReference type="PANTHER" id="PTHR12733">
    <property type="entry name" value="MITOCHONDRIAL ATP SYNTHASE B CHAIN"/>
    <property type="match status" value="1"/>
</dbReference>
<evidence type="ECO:0000256" key="2">
    <source>
        <dbReference type="ARBA" id="ARBA00022448"/>
    </source>
</evidence>
<protein>
    <recommendedName>
        <fullName evidence="10">ATP synthase subunit 4</fullName>
    </recommendedName>
</protein>
<dbReference type="InterPro" id="IPR008688">
    <property type="entry name" value="ATP_synth_Bsub_B/MI25"/>
</dbReference>
<dbReference type="GO" id="GO:0046933">
    <property type="term" value="F:proton-transporting ATP synthase activity, rotational mechanism"/>
    <property type="evidence" value="ECO:0007669"/>
    <property type="project" value="TreeGrafter"/>
</dbReference>
<reference evidence="12" key="1">
    <citation type="journal article" date="2012" name="MBio">
        <title>Comparative genome analysis of Trichophyton rubrum and related dermatophytes reveals candidate genes involved in infection.</title>
        <authorList>
            <person name="Martinez D.A."/>
            <person name="Oliver B.G."/>
            <person name="Graeser Y."/>
            <person name="Goldberg J.M."/>
            <person name="Li W."/>
            <person name="Martinez-Rossi N.M."/>
            <person name="Monod M."/>
            <person name="Shelest E."/>
            <person name="Barton R.C."/>
            <person name="Birch E."/>
            <person name="Brakhage A.A."/>
            <person name="Chen Z."/>
            <person name="Gurr S.J."/>
            <person name="Heiman D."/>
            <person name="Heitman J."/>
            <person name="Kosti I."/>
            <person name="Rossi A."/>
            <person name="Saif S."/>
            <person name="Samalova M."/>
            <person name="Saunders C.W."/>
            <person name="Shea T."/>
            <person name="Summerbell R.C."/>
            <person name="Xu J."/>
            <person name="Young S."/>
            <person name="Zeng Q."/>
            <person name="Birren B.W."/>
            <person name="Cuomo C.A."/>
            <person name="White T.C."/>
        </authorList>
    </citation>
    <scope>NUCLEOTIDE SEQUENCE [LARGE SCALE GENOMIC DNA]</scope>
    <source>
        <strain evidence="12">ATCC MYA-4604 / CBS 118893</strain>
    </source>
</reference>
<evidence type="ECO:0000256" key="6">
    <source>
        <dbReference type="ARBA" id="ARBA00023065"/>
    </source>
</evidence>
<evidence type="ECO:0000256" key="1">
    <source>
        <dbReference type="ARBA" id="ARBA00007479"/>
    </source>
</evidence>
<keyword evidence="6 10" id="KW-0406">Ion transport</keyword>
<dbReference type="GeneID" id="10027840"/>
<dbReference type="PANTHER" id="PTHR12733:SF3">
    <property type="entry name" value="ATP SYNTHASE F(0) COMPLEX SUBUNIT B1, MITOCHONDRIAL"/>
    <property type="match status" value="1"/>
</dbReference>
<accession>E4UYJ3</accession>
<sequence length="231" mass="25249">MASRLAKSAIGAARIRPSVLPRSVPALTSVTPARYASNVPSEDPKSKAQSIVDALPGNSLISKTAILSGAAGLSIAAISNELYILNEESVVAFCLLRYKEWAATQIQKQKDILNSARADHTNAVKQRIENVKPLSGVVDVTKQLFEVSKESARLEAQAFELEQRTALAAEAKKVLESWVSYESQVKQREQRELAESVIAKIQKELQNPKMLQQVLQQSVADVERIVSSKAQ</sequence>
<dbReference type="STRING" id="535722.E4UYJ3"/>
<keyword evidence="5 10" id="KW-0999">Mitochondrion inner membrane</keyword>
<dbReference type="VEuPathDB" id="FungiDB:MGYG_05159"/>
<evidence type="ECO:0000256" key="7">
    <source>
        <dbReference type="ARBA" id="ARBA00023128"/>
    </source>
</evidence>
<dbReference type="InParanoid" id="E4UYJ3"/>
<keyword evidence="3 10" id="KW-0138">CF(0)</keyword>
<dbReference type="GO" id="GO:0005743">
    <property type="term" value="C:mitochondrial inner membrane"/>
    <property type="evidence" value="ECO:0007669"/>
    <property type="project" value="UniProtKB-SubCell"/>
</dbReference>
<dbReference type="Gene3D" id="1.20.5.2210">
    <property type="match status" value="1"/>
</dbReference>
<dbReference type="FunCoup" id="E4UYJ3">
    <property type="interactions" value="449"/>
</dbReference>
<dbReference type="OMA" id="YTEWADG"/>
<proteinExistence type="inferred from homology"/>
<comment type="similarity">
    <text evidence="1 10">Belongs to the eukaryotic ATPase B chain family.</text>
</comment>
<keyword evidence="4 10" id="KW-0375">Hydrogen ion transport</keyword>
<keyword evidence="7 10" id="KW-0496">Mitochondrion</keyword>
<name>E4UYJ3_ARTGP</name>
<comment type="function">
    <text evidence="10">Subunit b, of the mitochondrial membrane ATP synthase complex (F(1)F(0) ATP synthase or Complex V) that produces ATP from ADP in the presence of a proton gradient across the membrane which is generated by electron transport complexes of the respiratory chain. ATP synthase complex consist of a soluble F(1) head domain - the catalytic core - and a membrane F(1) domain - the membrane proton channel. These two domains are linked by a central stalk rotating inside the F(1) region and a stationary peripheral stalk. During catalysis, ATP synthesis in the catalytic domain of F(1) is coupled via a rotary mechanism of the central stalk subunits to proton translocation. In vivo, can only synthesize ATP although its ATP hydrolase activity can be activated artificially in vitro. Part of the complex F(0) domain. Part of the complex F(0) domain and the peripheric stalk, which acts as a stator to hold the catalytic alpha(3)beta(3) subcomplex and subunit a/ATP6 static relative to the rotary elements.</text>
</comment>
<dbReference type="eggNOG" id="KOG3976">
    <property type="taxonomic scope" value="Eukaryota"/>
</dbReference>
<evidence type="ECO:0000256" key="9">
    <source>
        <dbReference type="ARBA" id="ARBA00062152"/>
    </source>
</evidence>
<keyword evidence="2 10" id="KW-0813">Transport</keyword>
<keyword evidence="8 10" id="KW-0472">Membrane</keyword>
<evidence type="ECO:0000313" key="12">
    <source>
        <dbReference type="Proteomes" id="UP000002669"/>
    </source>
</evidence>
<dbReference type="HOGENOM" id="CLU_077208_0_0_1"/>
<evidence type="ECO:0000256" key="10">
    <source>
        <dbReference type="RuleBase" id="RU368017"/>
    </source>
</evidence>
<keyword evidence="12" id="KW-1185">Reference proteome</keyword>
<dbReference type="RefSeq" id="XP_003172567.1">
    <property type="nucleotide sequence ID" value="XM_003172519.1"/>
</dbReference>
<dbReference type="OrthoDB" id="67388at2759"/>
<dbReference type="FunFam" id="1.20.5.2210:FF:000002">
    <property type="entry name" value="ATP synthase subunit 4 mitochondrial"/>
    <property type="match status" value="1"/>
</dbReference>
<dbReference type="EMBL" id="DS989825">
    <property type="protein sequence ID" value="EFR02156.1"/>
    <property type="molecule type" value="Genomic_DNA"/>
</dbReference>
<dbReference type="Proteomes" id="UP000002669">
    <property type="component" value="Unassembled WGS sequence"/>
</dbReference>
<dbReference type="InterPro" id="IPR013837">
    <property type="entry name" value="ATP_synth_F0_suB"/>
</dbReference>
<evidence type="ECO:0000256" key="4">
    <source>
        <dbReference type="ARBA" id="ARBA00022781"/>
    </source>
</evidence>
<comment type="subcellular location">
    <subcellularLocation>
        <location evidence="10">Mitochondrion</location>
    </subcellularLocation>
    <subcellularLocation>
        <location evidence="10">Mitochondrion inner membrane</location>
    </subcellularLocation>
</comment>
<dbReference type="SUPFAM" id="SSF161060">
    <property type="entry name" value="ATP synthase B chain-like"/>
    <property type="match status" value="1"/>
</dbReference>
<dbReference type="Pfam" id="PF05405">
    <property type="entry name" value="Mt_ATP-synt_B"/>
    <property type="match status" value="1"/>
</dbReference>
<evidence type="ECO:0000313" key="11">
    <source>
        <dbReference type="EMBL" id="EFR02156.1"/>
    </source>
</evidence>
<dbReference type="GO" id="GO:0045259">
    <property type="term" value="C:proton-transporting ATP synthase complex"/>
    <property type="evidence" value="ECO:0007669"/>
    <property type="project" value="UniProtKB-KW"/>
</dbReference>
<evidence type="ECO:0000256" key="5">
    <source>
        <dbReference type="ARBA" id="ARBA00022792"/>
    </source>
</evidence>